<comment type="caution">
    <text evidence="2">The sequence shown here is derived from an EMBL/GenBank/DDBJ whole genome shotgun (WGS) entry which is preliminary data.</text>
</comment>
<accession>A0A2U2ATI0</accession>
<dbReference type="InterPro" id="IPR000415">
    <property type="entry name" value="Nitroreductase-like"/>
</dbReference>
<protein>
    <recommendedName>
        <fullName evidence="1">Nitroreductase domain-containing protein</fullName>
    </recommendedName>
</protein>
<dbReference type="SUPFAM" id="SSF55469">
    <property type="entry name" value="FMN-dependent nitroreductase-like"/>
    <property type="match status" value="1"/>
</dbReference>
<dbReference type="EMBL" id="QEWW01000001">
    <property type="protein sequence ID" value="PWD88033.1"/>
    <property type="molecule type" value="Genomic_DNA"/>
</dbReference>
<evidence type="ECO:0000313" key="4">
    <source>
        <dbReference type="Proteomes" id="UP000245059"/>
    </source>
</evidence>
<dbReference type="InterPro" id="IPR052530">
    <property type="entry name" value="NAD(P)H_nitroreductase"/>
</dbReference>
<dbReference type="PANTHER" id="PTHR43821">
    <property type="entry name" value="NAD(P)H NITROREDUCTASE YDJA-RELATED"/>
    <property type="match status" value="1"/>
</dbReference>
<name>A0A2U2ATI0_9GAMM</name>
<organism evidence="2 4">
    <name type="scientific">Ignatzschineria cameli</name>
    <dbReference type="NCBI Taxonomy" id="2182793"/>
    <lineage>
        <taxon>Bacteria</taxon>
        <taxon>Pseudomonadati</taxon>
        <taxon>Pseudomonadota</taxon>
        <taxon>Gammaproteobacteria</taxon>
        <taxon>Cardiobacteriales</taxon>
        <taxon>Ignatzschineriaceae</taxon>
        <taxon>Ignatzschineria</taxon>
    </lineage>
</organism>
<reference evidence="2" key="1">
    <citation type="journal article" date="2018" name="Genome Announc.">
        <title>Ignatzschineria cameli sp. nov., isolated from necrotic foot tissue of dromedaries (Camelus dromedarius) and associated maggots (Wohlfahrtia species) in Dubai.</title>
        <authorList>
            <person name="Tsang C.C."/>
            <person name="Tang J.Y."/>
            <person name="Fong J.Y."/>
            <person name="Kinne J."/>
            <person name="Lee H.H."/>
            <person name="Joseph M."/>
            <person name="Jose S."/>
            <person name="Schuster R.K."/>
            <person name="Tang Y."/>
            <person name="Sivakumar S."/>
            <person name="Chen J.H."/>
            <person name="Teng J.L."/>
            <person name="Lau S.K."/>
            <person name="Wernery U."/>
            <person name="Woo P.C."/>
        </authorList>
    </citation>
    <scope>NUCLEOTIDE SEQUENCE</scope>
    <source>
        <strain evidence="2">UAE-HKU57</strain>
        <strain evidence="3">UAE-HKU58</strain>
    </source>
</reference>
<dbReference type="AlphaFoldDB" id="A0A2U2ATI0"/>
<sequence length="196" mass="22690">MMNREESLLSPNLEQHKMAELIIARRTIHHFEPTAVPLEPVKRALELAVYAPNHHHTHPYRFYLMGEEIRSRFLDYAKEAFSERDPASAETKLARWKKIPGWILATRKKSDKEKVAHEDYATLSISLYIMMLSLTAEGIGTKWSTGSLLFTEAAYAVLGINPEEEVIEGLFWYGYPEKRPLPFPKPQFEQYVTVLK</sequence>
<evidence type="ECO:0000313" key="2">
    <source>
        <dbReference type="EMBL" id="PWD88033.1"/>
    </source>
</evidence>
<dbReference type="OrthoDB" id="9773807at2"/>
<feature type="domain" description="Nitroreductase" evidence="1">
    <location>
        <begin position="23"/>
        <end position="175"/>
    </location>
</feature>
<keyword evidence="5" id="KW-1185">Reference proteome</keyword>
<dbReference type="PANTHER" id="PTHR43821:SF1">
    <property type="entry name" value="NAD(P)H NITROREDUCTASE YDJA-RELATED"/>
    <property type="match status" value="1"/>
</dbReference>
<dbReference type="RefSeq" id="WP_109201048.1">
    <property type="nucleotide sequence ID" value="NZ_QEWS01000002.1"/>
</dbReference>
<reference evidence="4 5" key="2">
    <citation type="submission" date="2018-05" db="EMBL/GenBank/DDBJ databases">
        <title>Ignatzschineria dubaiensis sp. nov., isolated from necrotic foot tissues of dromedaries (Camelus dromedarius) and associated maggots in Dubai, United Arab Emirates.</title>
        <authorList>
            <person name="Tsang C.C."/>
            <person name="Tang J.Y.M."/>
            <person name="Fong J.Y.H."/>
            <person name="Kinne J."/>
            <person name="Lee H.H."/>
            <person name="Joseph M."/>
            <person name="Jose S."/>
            <person name="Schuster R.K."/>
            <person name="Tang Y."/>
            <person name="Sivakumar S."/>
            <person name="Chen J.H.K."/>
            <person name="Teng J.L.L."/>
            <person name="Lau S.K.P."/>
            <person name="Wernery U."/>
            <person name="Woo P.C.Y."/>
        </authorList>
    </citation>
    <scope>NUCLEOTIDE SEQUENCE [LARGE SCALE GENOMIC DNA]</scope>
    <source>
        <strain evidence="4">UAE-HKU57</strain>
        <strain evidence="5">UAE-HKU58</strain>
    </source>
</reference>
<evidence type="ECO:0000313" key="3">
    <source>
        <dbReference type="EMBL" id="PWD93727.1"/>
    </source>
</evidence>
<dbReference type="InterPro" id="IPR029479">
    <property type="entry name" value="Nitroreductase"/>
</dbReference>
<dbReference type="GO" id="GO:0016491">
    <property type="term" value="F:oxidoreductase activity"/>
    <property type="evidence" value="ECO:0007669"/>
    <property type="project" value="InterPro"/>
</dbReference>
<dbReference type="Proteomes" id="UP000245059">
    <property type="component" value="Unassembled WGS sequence"/>
</dbReference>
<proteinExistence type="predicted"/>
<evidence type="ECO:0000259" key="1">
    <source>
        <dbReference type="Pfam" id="PF00881"/>
    </source>
</evidence>
<evidence type="ECO:0000313" key="5">
    <source>
        <dbReference type="Proteomes" id="UP000245217"/>
    </source>
</evidence>
<dbReference type="Gene3D" id="3.40.109.10">
    <property type="entry name" value="NADH Oxidase"/>
    <property type="match status" value="1"/>
</dbReference>
<dbReference type="EMBL" id="QEWV01000002">
    <property type="protein sequence ID" value="PWD93727.1"/>
    <property type="molecule type" value="Genomic_DNA"/>
</dbReference>
<dbReference type="Pfam" id="PF00881">
    <property type="entry name" value="Nitroreductase"/>
    <property type="match status" value="1"/>
</dbReference>
<dbReference type="Proteomes" id="UP000245217">
    <property type="component" value="Unassembled WGS sequence"/>
</dbReference>
<gene>
    <name evidence="2" type="ORF">DC077_01795</name>
    <name evidence="3" type="ORF">DC078_02550</name>
</gene>